<dbReference type="RefSeq" id="WP_323197750.1">
    <property type="nucleotide sequence ID" value="NZ_JAYGHG010000043.1"/>
</dbReference>
<evidence type="ECO:0000313" key="4">
    <source>
        <dbReference type="EMBL" id="MEA5583453.1"/>
    </source>
</evidence>
<dbReference type="SUPFAM" id="SSF53098">
    <property type="entry name" value="Ribonuclease H-like"/>
    <property type="match status" value="1"/>
</dbReference>
<dbReference type="Proteomes" id="UP001302120">
    <property type="component" value="Unassembled WGS sequence"/>
</dbReference>
<comment type="caution">
    <text evidence="4">The sequence shown here is derived from an EMBL/GenBank/DDBJ whole genome shotgun (WGS) entry which is preliminary data.</text>
</comment>
<dbReference type="Gene3D" id="3.30.420.10">
    <property type="entry name" value="Ribonuclease H-like superfamily/Ribonuclease H"/>
    <property type="match status" value="1"/>
</dbReference>
<comment type="similarity">
    <text evidence="1">Belongs to the argonaute family. Long pAgo subfamily.</text>
</comment>
<proteinExistence type="inferred from homology"/>
<dbReference type="InterPro" id="IPR003165">
    <property type="entry name" value="Piwi"/>
</dbReference>
<dbReference type="PROSITE" id="PS50822">
    <property type="entry name" value="PIWI"/>
    <property type="match status" value="1"/>
</dbReference>
<evidence type="ECO:0000259" key="3">
    <source>
        <dbReference type="PROSITE" id="PS50822"/>
    </source>
</evidence>
<dbReference type="EMBL" id="JAYGHG010000043">
    <property type="protein sequence ID" value="MEA5583453.1"/>
    <property type="molecule type" value="Genomic_DNA"/>
</dbReference>
<dbReference type="Pfam" id="PF02171">
    <property type="entry name" value="Piwi"/>
    <property type="match status" value="1"/>
</dbReference>
<evidence type="ECO:0000256" key="1">
    <source>
        <dbReference type="ARBA" id="ARBA00035012"/>
    </source>
</evidence>
<dbReference type="Gene3D" id="3.40.50.2300">
    <property type="match status" value="1"/>
</dbReference>
<organism evidence="4 5">
    <name type="scientific">Nodularia harveyana UHCC-0300</name>
    <dbReference type="NCBI Taxonomy" id="2974287"/>
    <lineage>
        <taxon>Bacteria</taxon>
        <taxon>Bacillati</taxon>
        <taxon>Cyanobacteriota</taxon>
        <taxon>Cyanophyceae</taxon>
        <taxon>Nostocales</taxon>
        <taxon>Nodulariaceae</taxon>
        <taxon>Nodularia</taxon>
    </lineage>
</organism>
<evidence type="ECO:0000256" key="2">
    <source>
        <dbReference type="ARBA" id="ARBA00035032"/>
    </source>
</evidence>
<protein>
    <recommendedName>
        <fullName evidence="2">Protein argonaute</fullName>
    </recommendedName>
</protein>
<accession>A0ABU5UJC7</accession>
<dbReference type="InterPro" id="IPR036397">
    <property type="entry name" value="RNaseH_sf"/>
</dbReference>
<feature type="domain" description="Piwi" evidence="3">
    <location>
        <begin position="441"/>
        <end position="728"/>
    </location>
</feature>
<name>A0ABU5UJC7_9CYAN</name>
<evidence type="ECO:0000313" key="5">
    <source>
        <dbReference type="Proteomes" id="UP001302120"/>
    </source>
</evidence>
<sequence length="740" mass="84089">MNVLAMSTEIYDFSEVLPIKTTELQLMCFRLTPEIDKKDGNRLSYHFSRKLPGTVIIWQKPYFWVLAAHNRQLPSKEELQQVLSNIQKEVEDFRECLFGFQSVRQPQTTPLIVSLLAIQVLNKTKFEYPAVYSDNGVIVKRKPDYWTETIELDGNSIPAITFTVSSSIICRDNLAEFYEKSSLKQKPEQLLFGLKVQEIERGSTGTIVGIIGTVAEYRDKLLEKATGSISKQALRDAPDEQPVVSVQFGKDTKQFHYPMAALRPCVTSETANQFDVDYGKILKATKIPHKDRTNIILAYKQLAENALKAYGIKLERSLNSIEYSSLFWKSKEPLTETKLLFGNGFIGKRGKILNGLQQGGVYRRHADYEDKSKVIKIAALKLCDCKVDPFIKLLQERLKLYGFQSEVITKNHLILNELTKTEARAKVEKAVNELVEIPHDIVLGFLPKSDRHSDYTDEGSFYHQIYSLLLRRQIASQMIYEDTLASPSKYQYILNQVVPGILAKLGNLPFILAEPLEIADYFVGLDISRISKKRQAGTRNACASIRLYGKQGEFVHYRLEDDLIDGEAIPPKLLERLLPAAELENKKVLIYRDGSFVGKEADYLVDRAKAINSEFILVECRKSGVPRLYNLMKTEIEKKVIAPPQGLALRLSSREAVLVTTKVPDDIGLARPIRLTIHEKGHQVSIESVLETTLKLILLHHGALKEPRLPMPLYGSDRMAYLRLQGIRPSLLEGEKQFWL</sequence>
<dbReference type="SMART" id="SM00950">
    <property type="entry name" value="Piwi"/>
    <property type="match status" value="1"/>
</dbReference>
<keyword evidence="5" id="KW-1185">Reference proteome</keyword>
<reference evidence="4 5" key="1">
    <citation type="submission" date="2023-12" db="EMBL/GenBank/DDBJ databases">
        <title>Baltic Sea Cyanobacteria.</title>
        <authorList>
            <person name="Delbaje E."/>
            <person name="Fewer D.P."/>
            <person name="Shishido T.K."/>
        </authorList>
    </citation>
    <scope>NUCLEOTIDE SEQUENCE [LARGE SCALE GENOMIC DNA]</scope>
    <source>
        <strain evidence="4 5">UHCC-0300</strain>
    </source>
</reference>
<gene>
    <name evidence="4" type="ORF">VB620_19175</name>
</gene>
<dbReference type="InterPro" id="IPR012337">
    <property type="entry name" value="RNaseH-like_sf"/>
</dbReference>